<feature type="non-terminal residue" evidence="5">
    <location>
        <position position="1"/>
    </location>
</feature>
<name>A0A9N9LWR9_9HELO</name>
<dbReference type="SUPFAM" id="SSF50630">
    <property type="entry name" value="Acid proteases"/>
    <property type="match status" value="1"/>
</dbReference>
<dbReference type="InterPro" id="IPR001461">
    <property type="entry name" value="Aspartic_peptidase_A1"/>
</dbReference>
<evidence type="ECO:0000259" key="4">
    <source>
        <dbReference type="PROSITE" id="PS51767"/>
    </source>
</evidence>
<feature type="domain" description="Peptidase A1" evidence="4">
    <location>
        <begin position="9"/>
        <end position="350"/>
    </location>
</feature>
<proteinExistence type="inferred from homology"/>
<reference evidence="5" key="1">
    <citation type="submission" date="2021-07" db="EMBL/GenBank/DDBJ databases">
        <authorList>
            <person name="Durling M."/>
        </authorList>
    </citation>
    <scope>NUCLEOTIDE SEQUENCE</scope>
</reference>
<keyword evidence="3" id="KW-0472">Membrane</keyword>
<protein>
    <recommendedName>
        <fullName evidence="4">Peptidase A1 domain-containing protein</fullName>
    </recommendedName>
</protein>
<gene>
    <name evidence="5" type="ORF">HYALB_00005862</name>
</gene>
<dbReference type="PANTHER" id="PTHR47966:SF51">
    <property type="entry name" value="BETA-SITE APP-CLEAVING ENZYME, ISOFORM A-RELATED"/>
    <property type="match status" value="1"/>
</dbReference>
<comment type="similarity">
    <text evidence="1">Belongs to the peptidase A1 family.</text>
</comment>
<dbReference type="AlphaFoldDB" id="A0A9N9LWR9"/>
<dbReference type="OrthoDB" id="4074350at2759"/>
<organism evidence="5 6">
    <name type="scientific">Hymenoscyphus albidus</name>
    <dbReference type="NCBI Taxonomy" id="595503"/>
    <lineage>
        <taxon>Eukaryota</taxon>
        <taxon>Fungi</taxon>
        <taxon>Dikarya</taxon>
        <taxon>Ascomycota</taxon>
        <taxon>Pezizomycotina</taxon>
        <taxon>Leotiomycetes</taxon>
        <taxon>Helotiales</taxon>
        <taxon>Helotiaceae</taxon>
        <taxon>Hymenoscyphus</taxon>
    </lineage>
</organism>
<keyword evidence="6" id="KW-1185">Reference proteome</keyword>
<dbReference type="PROSITE" id="PS51767">
    <property type="entry name" value="PEPTIDASE_A1"/>
    <property type="match status" value="1"/>
</dbReference>
<dbReference type="Pfam" id="PF00026">
    <property type="entry name" value="Asp"/>
    <property type="match status" value="1"/>
</dbReference>
<dbReference type="PANTHER" id="PTHR47966">
    <property type="entry name" value="BETA-SITE APP-CLEAVING ENZYME, ISOFORM A-RELATED"/>
    <property type="match status" value="1"/>
</dbReference>
<dbReference type="InterPro" id="IPR021109">
    <property type="entry name" value="Peptidase_aspartic_dom_sf"/>
</dbReference>
<sequence length="636" mass="70475">DSDNGGIWSTFILNIGSPPQPSRVIISTSSSETWVVGPQGCPQKYGSNCDDNRGLLFHLENSTSWTANNNFSLFLEEKLGLEGNGQFGFDTVSLGYTGGDVVSLEQQSVVAIASPDYWFGLFGLDPEPSNFTSMNDPKPSFLGNLASRTLIPSLSWGYTAGANYRLHKPQGSLTLGGYDNSRFTSSNLTLKMYDDVSRRFIVDLVSITRTTTTSSTSLLSQPISLNIDSTVPHLYLPREICERFEEAFGLVWAPDSNTYTVNATAQTPLPNSNSNITFTLVGPQQNTLNIIIPYSAFNATVQADTTFGSPKFPLKRAMNDTQYTLGRTFLQEAYVSLTISFRPTNRPNYSYLIADYQRSTFTISPCTWPSNLEPDIRSIIPPLLRSNANSTQPIPIPASKSSRLSLLLPAIVTLITLSILLIIIYVYIRKRKKSKQPQTLKKDPMTTRTTNSSEFDDFRKPELDTTGTEIMEIGGTEFRAEIKGKELQMVINNEIDSEEVHEMPADNELQSVSRNELDSEGVHELPHGKGLQSTRRNEIDGEEVYEISPEKDPQMVTQSEIDGDQTFEIQHGVGFQGLSENELDNQAVHEMSLGAGLCELELDSEAIHEASDGRSNQIVRSDLDSSAIHEMPHERS</sequence>
<evidence type="ECO:0000313" key="5">
    <source>
        <dbReference type="EMBL" id="CAG8981147.1"/>
    </source>
</evidence>
<dbReference type="GO" id="GO:0004190">
    <property type="term" value="F:aspartic-type endopeptidase activity"/>
    <property type="evidence" value="ECO:0007669"/>
    <property type="project" value="InterPro"/>
</dbReference>
<comment type="caution">
    <text evidence="5">The sequence shown here is derived from an EMBL/GenBank/DDBJ whole genome shotgun (WGS) entry which is preliminary data.</text>
</comment>
<feature type="region of interest" description="Disordered" evidence="2">
    <location>
        <begin position="436"/>
        <end position="461"/>
    </location>
</feature>
<dbReference type="Proteomes" id="UP000701801">
    <property type="component" value="Unassembled WGS sequence"/>
</dbReference>
<evidence type="ECO:0000313" key="6">
    <source>
        <dbReference type="Proteomes" id="UP000701801"/>
    </source>
</evidence>
<evidence type="ECO:0000256" key="3">
    <source>
        <dbReference type="SAM" id="Phobius"/>
    </source>
</evidence>
<evidence type="ECO:0000256" key="2">
    <source>
        <dbReference type="SAM" id="MobiDB-lite"/>
    </source>
</evidence>
<dbReference type="InterPro" id="IPR033121">
    <property type="entry name" value="PEPTIDASE_A1"/>
</dbReference>
<feature type="transmembrane region" description="Helical" evidence="3">
    <location>
        <begin position="406"/>
        <end position="428"/>
    </location>
</feature>
<keyword evidence="3" id="KW-0812">Transmembrane</keyword>
<accession>A0A9N9LWR9</accession>
<dbReference type="PRINTS" id="PR00792">
    <property type="entry name" value="PEPSIN"/>
</dbReference>
<dbReference type="GO" id="GO:0006508">
    <property type="term" value="P:proteolysis"/>
    <property type="evidence" value="ECO:0007669"/>
    <property type="project" value="InterPro"/>
</dbReference>
<dbReference type="CDD" id="cd05471">
    <property type="entry name" value="pepsin_like"/>
    <property type="match status" value="1"/>
</dbReference>
<feature type="region of interest" description="Disordered" evidence="2">
    <location>
        <begin position="610"/>
        <end position="636"/>
    </location>
</feature>
<keyword evidence="3" id="KW-1133">Transmembrane helix</keyword>
<dbReference type="InterPro" id="IPR034164">
    <property type="entry name" value="Pepsin-like_dom"/>
</dbReference>
<dbReference type="GO" id="GO:0000324">
    <property type="term" value="C:fungal-type vacuole"/>
    <property type="evidence" value="ECO:0007669"/>
    <property type="project" value="TreeGrafter"/>
</dbReference>
<dbReference type="EMBL" id="CAJVRM010000451">
    <property type="protein sequence ID" value="CAG8981147.1"/>
    <property type="molecule type" value="Genomic_DNA"/>
</dbReference>
<dbReference type="Gene3D" id="2.40.70.10">
    <property type="entry name" value="Acid Proteases"/>
    <property type="match status" value="2"/>
</dbReference>
<evidence type="ECO:0000256" key="1">
    <source>
        <dbReference type="ARBA" id="ARBA00007447"/>
    </source>
</evidence>